<feature type="region of interest" description="Disordered" evidence="1">
    <location>
        <begin position="88"/>
        <end position="114"/>
    </location>
</feature>
<evidence type="ECO:0000313" key="3">
    <source>
        <dbReference type="EMBL" id="OHA21387.1"/>
    </source>
</evidence>
<protein>
    <submittedName>
        <fullName evidence="3">Uncharacterized protein</fullName>
    </submittedName>
</protein>
<evidence type="ECO:0000313" key="4">
    <source>
        <dbReference type="Proteomes" id="UP000178121"/>
    </source>
</evidence>
<organism evidence="3 4">
    <name type="scientific">Candidatus Taylorbacteria bacterium RIFCSPHIGHO2_01_FULL_51_15</name>
    <dbReference type="NCBI Taxonomy" id="1802304"/>
    <lineage>
        <taxon>Bacteria</taxon>
        <taxon>Candidatus Tayloriibacteriota</taxon>
    </lineage>
</organism>
<proteinExistence type="predicted"/>
<gene>
    <name evidence="3" type="ORF">A2849_00115</name>
</gene>
<feature type="compositionally biased region" description="Acidic residues" evidence="1">
    <location>
        <begin position="99"/>
        <end position="114"/>
    </location>
</feature>
<accession>A0A1G2MBW5</accession>
<dbReference type="InterPro" id="IPR043993">
    <property type="entry name" value="T4SS_pilin"/>
</dbReference>
<reference evidence="3 4" key="1">
    <citation type="journal article" date="2016" name="Nat. Commun.">
        <title>Thousands of microbial genomes shed light on interconnected biogeochemical processes in an aquifer system.</title>
        <authorList>
            <person name="Anantharaman K."/>
            <person name="Brown C.T."/>
            <person name="Hug L.A."/>
            <person name="Sharon I."/>
            <person name="Castelle C.J."/>
            <person name="Probst A.J."/>
            <person name="Thomas B.C."/>
            <person name="Singh A."/>
            <person name="Wilkins M.J."/>
            <person name="Karaoz U."/>
            <person name="Brodie E.L."/>
            <person name="Williams K.H."/>
            <person name="Hubbard S.S."/>
            <person name="Banfield J.F."/>
        </authorList>
    </citation>
    <scope>NUCLEOTIDE SEQUENCE [LARGE SCALE GENOMIC DNA]</scope>
</reference>
<dbReference type="Proteomes" id="UP000178121">
    <property type="component" value="Unassembled WGS sequence"/>
</dbReference>
<evidence type="ECO:0000256" key="2">
    <source>
        <dbReference type="SAM" id="Phobius"/>
    </source>
</evidence>
<feature type="transmembrane region" description="Helical" evidence="2">
    <location>
        <begin position="53"/>
        <end position="74"/>
    </location>
</feature>
<keyword evidence="2" id="KW-1133">Transmembrane helix</keyword>
<name>A0A1G2MBW5_9BACT</name>
<keyword evidence="2" id="KW-0812">Transmembrane</keyword>
<dbReference type="AlphaFoldDB" id="A0A1G2MBW5"/>
<comment type="caution">
    <text evidence="3">The sequence shown here is derived from an EMBL/GenBank/DDBJ whole genome shotgun (WGS) entry which is preliminary data.</text>
</comment>
<evidence type="ECO:0000256" key="1">
    <source>
        <dbReference type="SAM" id="MobiDB-lite"/>
    </source>
</evidence>
<feature type="transmembrane region" description="Helical" evidence="2">
    <location>
        <begin position="12"/>
        <end position="33"/>
    </location>
</feature>
<keyword evidence="2" id="KW-0472">Membrane</keyword>
<dbReference type="EMBL" id="MHRI01000009">
    <property type="protein sequence ID" value="OHA21387.1"/>
    <property type="molecule type" value="Genomic_DNA"/>
</dbReference>
<sequence length="114" mass="12833">MTISGFLDQVRGVIDAIVPFIIGLAVFVVIWGILRYVTHAADEEKRAEARQYIIYGIIGVFFMLSIWGFVNILYNTFDLDRNISPGQIPEVPQLTGSDTESDCDWNLDGENDCE</sequence>
<dbReference type="Pfam" id="PF18895">
    <property type="entry name" value="T4SS_pilin"/>
    <property type="match status" value="1"/>
</dbReference>